<reference evidence="2" key="1">
    <citation type="journal article" date="2019" name="Int. J. Syst. Evol. Microbiol.">
        <title>The Global Catalogue of Microorganisms (GCM) 10K type strain sequencing project: providing services to taxonomists for standard genome sequencing and annotation.</title>
        <authorList>
            <consortium name="The Broad Institute Genomics Platform"/>
            <consortium name="The Broad Institute Genome Sequencing Center for Infectious Disease"/>
            <person name="Wu L."/>
            <person name="Ma J."/>
        </authorList>
    </citation>
    <scope>NUCLEOTIDE SEQUENCE [LARGE SCALE GENOMIC DNA]</scope>
    <source>
        <strain evidence="2">JCM 15443</strain>
    </source>
</reference>
<keyword evidence="2" id="KW-1185">Reference proteome</keyword>
<dbReference type="Proteomes" id="UP000661918">
    <property type="component" value="Unassembled WGS sequence"/>
</dbReference>
<comment type="caution">
    <text evidence="1">The sequence shown here is derived from an EMBL/GenBank/DDBJ whole genome shotgun (WGS) entry which is preliminary data.</text>
</comment>
<dbReference type="RefSeq" id="WP_188904991.1">
    <property type="nucleotide sequence ID" value="NZ_BMOM01000031.1"/>
</dbReference>
<gene>
    <name evidence="1" type="ORF">GCM10010841_28180</name>
</gene>
<evidence type="ECO:0000313" key="2">
    <source>
        <dbReference type="Proteomes" id="UP000661918"/>
    </source>
</evidence>
<accession>A0ABQ2GYN8</accession>
<evidence type="ECO:0000313" key="1">
    <source>
        <dbReference type="EMBL" id="GGM18430.1"/>
    </source>
</evidence>
<proteinExistence type="predicted"/>
<dbReference type="EMBL" id="BMOM01000031">
    <property type="protein sequence ID" value="GGM18430.1"/>
    <property type="molecule type" value="Genomic_DNA"/>
</dbReference>
<sequence>MKLAEVNYAIKAVERRLDAEYRRVRDRILTEKHGAAVSREPVVAELERLLRRRQDLRQLRARTLAQHPEVVDLITERRVLREHLKILQELLGRVRATSPAAPVPFNARRLLGARRVSGTPRRDAWELDCLWSDGRRLRRPAGVPLRTRPTVALTDLQRRADHVRDRLSEVEVTLQRRGWDIDHRFSSCFVGRKLQG</sequence>
<name>A0ABQ2GYN8_9DEIO</name>
<organism evidence="1 2">
    <name type="scientific">Deinococcus aerophilus</name>
    <dbReference type="NCBI Taxonomy" id="522488"/>
    <lineage>
        <taxon>Bacteria</taxon>
        <taxon>Thermotogati</taxon>
        <taxon>Deinococcota</taxon>
        <taxon>Deinococci</taxon>
        <taxon>Deinococcales</taxon>
        <taxon>Deinococcaceae</taxon>
        <taxon>Deinococcus</taxon>
    </lineage>
</organism>
<protein>
    <submittedName>
        <fullName evidence="1">Uncharacterized protein</fullName>
    </submittedName>
</protein>